<name>A0A844FMB0_9LACO</name>
<organism evidence="2 3">
    <name type="scientific">Lactobacillus equicursoris</name>
    <dbReference type="NCBI Taxonomy" id="420645"/>
    <lineage>
        <taxon>Bacteria</taxon>
        <taxon>Bacillati</taxon>
        <taxon>Bacillota</taxon>
        <taxon>Bacilli</taxon>
        <taxon>Lactobacillales</taxon>
        <taxon>Lactobacillaceae</taxon>
        <taxon>Lactobacillus</taxon>
    </lineage>
</organism>
<keyword evidence="1" id="KW-0812">Transmembrane</keyword>
<dbReference type="AlphaFoldDB" id="A0A844FMB0"/>
<feature type="transmembrane region" description="Helical" evidence="1">
    <location>
        <begin position="16"/>
        <end position="38"/>
    </location>
</feature>
<keyword evidence="1" id="KW-1133">Transmembrane helix</keyword>
<keyword evidence="1" id="KW-0472">Membrane</keyword>
<dbReference type="InterPro" id="IPR025270">
    <property type="entry name" value="DUF4044"/>
</dbReference>
<evidence type="ECO:0000256" key="1">
    <source>
        <dbReference type="SAM" id="Phobius"/>
    </source>
</evidence>
<gene>
    <name evidence="2" type="ORF">FYJ61_03020</name>
</gene>
<comment type="caution">
    <text evidence="2">The sequence shown here is derived from an EMBL/GenBank/DDBJ whole genome shotgun (WGS) entry which is preliminary data.</text>
</comment>
<dbReference type="Pfam" id="PF13253">
    <property type="entry name" value="DUF4044"/>
    <property type="match status" value="1"/>
</dbReference>
<evidence type="ECO:0000313" key="3">
    <source>
        <dbReference type="Proteomes" id="UP000452141"/>
    </source>
</evidence>
<evidence type="ECO:0000313" key="2">
    <source>
        <dbReference type="EMBL" id="MST79469.1"/>
    </source>
</evidence>
<reference evidence="2 3" key="1">
    <citation type="submission" date="2019-08" db="EMBL/GenBank/DDBJ databases">
        <title>In-depth cultivation of the pig gut microbiome towards novel bacterial diversity and tailored functional studies.</title>
        <authorList>
            <person name="Wylensek D."/>
            <person name="Hitch T.C.A."/>
            <person name="Clavel T."/>
        </authorList>
    </citation>
    <scope>NUCLEOTIDE SEQUENCE [LARGE SCALE GENOMIC DNA]</scope>
    <source>
        <strain evidence="2 3">WCA-470BD-2E</strain>
    </source>
</reference>
<proteinExistence type="predicted"/>
<sequence>MARKKKKSTFQKIENVMVILMAVITLFGVAASVVYYLMG</sequence>
<protein>
    <submittedName>
        <fullName evidence="2">DUF4044 domain-containing protein</fullName>
    </submittedName>
</protein>
<dbReference type="EMBL" id="VUMW01000005">
    <property type="protein sequence ID" value="MST79469.1"/>
    <property type="molecule type" value="Genomic_DNA"/>
</dbReference>
<accession>A0A844FMB0</accession>
<dbReference type="RefSeq" id="WP_008459998.1">
    <property type="nucleotide sequence ID" value="NZ_JAQYAR010000035.1"/>
</dbReference>
<dbReference type="Proteomes" id="UP000452141">
    <property type="component" value="Unassembled WGS sequence"/>
</dbReference>